<dbReference type="Pfam" id="PF02698">
    <property type="entry name" value="DUF218"/>
    <property type="match status" value="1"/>
</dbReference>
<comment type="caution">
    <text evidence="2">The sequence shown here is derived from an EMBL/GenBank/DDBJ whole genome shotgun (WGS) entry which is preliminary data.</text>
</comment>
<dbReference type="CDD" id="cd06259">
    <property type="entry name" value="YdcF-like"/>
    <property type="match status" value="1"/>
</dbReference>
<evidence type="ECO:0000313" key="2">
    <source>
        <dbReference type="EMBL" id="MBB6120713.1"/>
    </source>
</evidence>
<dbReference type="PANTHER" id="PTHR30336:SF6">
    <property type="entry name" value="INTEGRAL MEMBRANE PROTEIN"/>
    <property type="match status" value="1"/>
</dbReference>
<dbReference type="AlphaFoldDB" id="A0A841IPW0"/>
<dbReference type="InterPro" id="IPR051599">
    <property type="entry name" value="Cell_Envelope_Assoc"/>
</dbReference>
<sequence length="208" mass="22211">MAVWIAATGAVVCALALAPVAWVLLASAGRRKDPGAVPDRPVAVVLGAAAWAEGPSPLLARRLDLAVRLYRDGRVGRILVSGDNRAVSRHETDTMTAYLVDRGVPADRIEADPHGYRTWDTCVRAREVFGIRSATMVTQSFHLPRTVALARAAGIDAVGVGDPSMGARRRATAIGYAREAGAAAKALRDVLLRTAPAHREPDRPRERP</sequence>
<dbReference type="PANTHER" id="PTHR30336">
    <property type="entry name" value="INNER MEMBRANE PROTEIN, PROBABLE PERMEASE"/>
    <property type="match status" value="1"/>
</dbReference>
<dbReference type="Proteomes" id="UP000536604">
    <property type="component" value="Unassembled WGS sequence"/>
</dbReference>
<proteinExistence type="predicted"/>
<evidence type="ECO:0000259" key="1">
    <source>
        <dbReference type="Pfam" id="PF02698"/>
    </source>
</evidence>
<accession>A0A841IPW0</accession>
<keyword evidence="3" id="KW-1185">Reference proteome</keyword>
<reference evidence="2 3" key="1">
    <citation type="submission" date="2020-08" db="EMBL/GenBank/DDBJ databases">
        <title>Genomic Encyclopedia of Type Strains, Phase III (KMG-III): the genomes of soil and plant-associated and newly described type strains.</title>
        <authorList>
            <person name="Whitman W."/>
        </authorList>
    </citation>
    <scope>NUCLEOTIDE SEQUENCE [LARGE SCALE GENOMIC DNA]</scope>
    <source>
        <strain evidence="2 3">CECT 8712</strain>
    </source>
</reference>
<dbReference type="InterPro" id="IPR003848">
    <property type="entry name" value="DUF218"/>
</dbReference>
<organism evidence="2 3">
    <name type="scientific">Nocardiopsis algeriensis</name>
    <dbReference type="NCBI Taxonomy" id="1478215"/>
    <lineage>
        <taxon>Bacteria</taxon>
        <taxon>Bacillati</taxon>
        <taxon>Actinomycetota</taxon>
        <taxon>Actinomycetes</taxon>
        <taxon>Streptosporangiales</taxon>
        <taxon>Nocardiopsidaceae</taxon>
        <taxon>Nocardiopsis</taxon>
    </lineage>
</organism>
<name>A0A841IPW0_9ACTN</name>
<dbReference type="RefSeq" id="WP_184292018.1">
    <property type="nucleotide sequence ID" value="NZ_JACHJO010000007.1"/>
</dbReference>
<gene>
    <name evidence="2" type="ORF">FHS13_002670</name>
</gene>
<feature type="domain" description="DUF218" evidence="1">
    <location>
        <begin position="42"/>
        <end position="157"/>
    </location>
</feature>
<protein>
    <submittedName>
        <fullName evidence="2">Vancomycin permeability regulator SanA</fullName>
    </submittedName>
</protein>
<dbReference type="EMBL" id="JACHJO010000007">
    <property type="protein sequence ID" value="MBB6120713.1"/>
    <property type="molecule type" value="Genomic_DNA"/>
</dbReference>
<evidence type="ECO:0000313" key="3">
    <source>
        <dbReference type="Proteomes" id="UP000536604"/>
    </source>
</evidence>
<dbReference type="GO" id="GO:0005886">
    <property type="term" value="C:plasma membrane"/>
    <property type="evidence" value="ECO:0007669"/>
    <property type="project" value="TreeGrafter"/>
</dbReference>